<dbReference type="InterPro" id="IPR036465">
    <property type="entry name" value="vWFA_dom_sf"/>
</dbReference>
<dbReference type="OrthoDB" id="9792179at2"/>
<evidence type="ECO:0000313" key="1">
    <source>
        <dbReference type="EMBL" id="TPG60503.1"/>
    </source>
</evidence>
<proteinExistence type="predicted"/>
<dbReference type="Gene3D" id="3.40.50.410">
    <property type="entry name" value="von Willebrand factor, type A domain"/>
    <property type="match status" value="1"/>
</dbReference>
<keyword evidence="2" id="KW-1185">Reference proteome</keyword>
<dbReference type="Pfam" id="PF06707">
    <property type="entry name" value="DUF1194"/>
    <property type="match status" value="1"/>
</dbReference>
<dbReference type="AlphaFoldDB" id="A0A502GID3"/>
<name>A0A502GID3_9PROT</name>
<dbReference type="Proteomes" id="UP000317078">
    <property type="component" value="Unassembled WGS sequence"/>
</dbReference>
<dbReference type="RefSeq" id="WP_140881431.1">
    <property type="nucleotide sequence ID" value="NZ_RCZP01000002.1"/>
</dbReference>
<sequence length="266" mass="28104">MQRRQLLRLSGAGVLSAPAILRARRARALGGVPPDDAREAVDVELVLAVDVSRSIDAEEHEAQMRGYAEAFRDPQVVRSIAGGGIGAIACTLFTWSDAAAQENLVPWSRIDDAASAERFAAALDAAPRRTGSYTSISGAMEHAMGLYEEGPYEGTRRVLDISGDGMNNAGRRLEPVRARLVEAGIVLNGLAVVDRAPMPGSGSALEDYYRDEVIGGPGAFLVVAEGFEAFGRAVRRKIAREVAGLGAAGHLAGDVLPFPRVDRVAA</sequence>
<evidence type="ECO:0000313" key="2">
    <source>
        <dbReference type="Proteomes" id="UP000317078"/>
    </source>
</evidence>
<gene>
    <name evidence="1" type="ORF">EAH89_03820</name>
</gene>
<dbReference type="InterPro" id="IPR010607">
    <property type="entry name" value="DUF1194"/>
</dbReference>
<organism evidence="1 2">
    <name type="scientific">Muricoccus nepalensis</name>
    <dbReference type="NCBI Taxonomy" id="1854500"/>
    <lineage>
        <taxon>Bacteria</taxon>
        <taxon>Pseudomonadati</taxon>
        <taxon>Pseudomonadota</taxon>
        <taxon>Alphaproteobacteria</taxon>
        <taxon>Acetobacterales</taxon>
        <taxon>Roseomonadaceae</taxon>
        <taxon>Muricoccus</taxon>
    </lineage>
</organism>
<reference evidence="1 2" key="1">
    <citation type="journal article" date="2019" name="Environ. Microbiol.">
        <title>Species interactions and distinct microbial communities in high Arctic permafrost affected cryosols are associated with the CH4 and CO2 gas fluxes.</title>
        <authorList>
            <person name="Altshuler I."/>
            <person name="Hamel J."/>
            <person name="Turney S."/>
            <person name="Magnuson E."/>
            <person name="Levesque R."/>
            <person name="Greer C."/>
            <person name="Whyte L.G."/>
        </authorList>
    </citation>
    <scope>NUCLEOTIDE SEQUENCE [LARGE SCALE GENOMIC DNA]</scope>
    <source>
        <strain evidence="1 2">S9.3B</strain>
    </source>
</reference>
<accession>A0A502GID3</accession>
<dbReference type="EMBL" id="RCZP01000002">
    <property type="protein sequence ID" value="TPG60503.1"/>
    <property type="molecule type" value="Genomic_DNA"/>
</dbReference>
<dbReference type="SUPFAM" id="SSF53300">
    <property type="entry name" value="vWA-like"/>
    <property type="match status" value="1"/>
</dbReference>
<comment type="caution">
    <text evidence="1">The sequence shown here is derived from an EMBL/GenBank/DDBJ whole genome shotgun (WGS) entry which is preliminary data.</text>
</comment>
<protein>
    <submittedName>
        <fullName evidence="1">DUF1194 domain-containing protein</fullName>
    </submittedName>
</protein>